<proteinExistence type="predicted"/>
<dbReference type="Proteomes" id="UP001154282">
    <property type="component" value="Unassembled WGS sequence"/>
</dbReference>
<keyword evidence="4" id="KW-0460">Magnesium</keyword>
<sequence length="112" mass="12641">METADYKLLLTCPSGLSPSQVLFPFILLDIWEDRIQSNSSLYNGKKFRYGGCSLQDGGEARGVSQACLHLGSTDYRTFVGTNLNPLWENFLAPSEGICRHQFFFITEVNCFF</sequence>
<dbReference type="AlphaFoldDB" id="A0AAV0N0Z3"/>
<accession>A0AAV0N0Z3</accession>
<dbReference type="InterPro" id="IPR055295">
    <property type="entry name" value="NUDT22/NUDT9-like"/>
</dbReference>
<reference evidence="5" key="1">
    <citation type="submission" date="2022-08" db="EMBL/GenBank/DDBJ databases">
        <authorList>
            <person name="Gutierrez-Valencia J."/>
        </authorList>
    </citation>
    <scope>NUCLEOTIDE SEQUENCE</scope>
</reference>
<evidence type="ECO:0000256" key="3">
    <source>
        <dbReference type="ARBA" id="ARBA00022801"/>
    </source>
</evidence>
<name>A0AAV0N0Z3_9ROSI</name>
<evidence type="ECO:0000256" key="1">
    <source>
        <dbReference type="ARBA" id="ARBA00001946"/>
    </source>
</evidence>
<keyword evidence="2" id="KW-0479">Metal-binding</keyword>
<evidence type="ECO:0000256" key="4">
    <source>
        <dbReference type="ARBA" id="ARBA00022842"/>
    </source>
</evidence>
<evidence type="ECO:0000313" key="6">
    <source>
        <dbReference type="Proteomes" id="UP001154282"/>
    </source>
</evidence>
<dbReference type="PANTHER" id="PTHR31835">
    <property type="entry name" value="URIDINE DIPHOSPHATE GLUCOSE PYROPHOSPHATASE"/>
    <property type="match status" value="1"/>
</dbReference>
<organism evidence="5 6">
    <name type="scientific">Linum tenue</name>
    <dbReference type="NCBI Taxonomy" id="586396"/>
    <lineage>
        <taxon>Eukaryota</taxon>
        <taxon>Viridiplantae</taxon>
        <taxon>Streptophyta</taxon>
        <taxon>Embryophyta</taxon>
        <taxon>Tracheophyta</taxon>
        <taxon>Spermatophyta</taxon>
        <taxon>Magnoliopsida</taxon>
        <taxon>eudicotyledons</taxon>
        <taxon>Gunneridae</taxon>
        <taxon>Pentapetalae</taxon>
        <taxon>rosids</taxon>
        <taxon>fabids</taxon>
        <taxon>Malpighiales</taxon>
        <taxon>Linaceae</taxon>
        <taxon>Linum</taxon>
    </lineage>
</organism>
<keyword evidence="6" id="KW-1185">Reference proteome</keyword>
<comment type="caution">
    <text evidence="5">The sequence shown here is derived from an EMBL/GenBank/DDBJ whole genome shotgun (WGS) entry which is preliminary data.</text>
</comment>
<keyword evidence="3" id="KW-0378">Hydrolase</keyword>
<comment type="cofactor">
    <cofactor evidence="1">
        <name>Mg(2+)</name>
        <dbReference type="ChEBI" id="CHEBI:18420"/>
    </cofactor>
</comment>
<dbReference type="EMBL" id="CAMGYJ010000007">
    <property type="protein sequence ID" value="CAI0452091.1"/>
    <property type="molecule type" value="Genomic_DNA"/>
</dbReference>
<evidence type="ECO:0000313" key="5">
    <source>
        <dbReference type="EMBL" id="CAI0452091.1"/>
    </source>
</evidence>
<dbReference type="PANTHER" id="PTHR31835:SF1">
    <property type="entry name" value="URIDINE DIPHOSPHATE GLUCOSE PYROPHOSPHATASE NUDT22"/>
    <property type="match status" value="1"/>
</dbReference>
<protein>
    <submittedName>
        <fullName evidence="5">Uncharacterized protein</fullName>
    </submittedName>
</protein>
<dbReference type="GO" id="GO:0046872">
    <property type="term" value="F:metal ion binding"/>
    <property type="evidence" value="ECO:0007669"/>
    <property type="project" value="UniProtKB-KW"/>
</dbReference>
<gene>
    <name evidence="5" type="ORF">LITE_LOCUS31094</name>
</gene>
<evidence type="ECO:0000256" key="2">
    <source>
        <dbReference type="ARBA" id="ARBA00022723"/>
    </source>
</evidence>
<dbReference type="GO" id="GO:0052751">
    <property type="term" value="F:GDP-mannose hydrolase activity"/>
    <property type="evidence" value="ECO:0007669"/>
    <property type="project" value="TreeGrafter"/>
</dbReference>